<dbReference type="GO" id="GO:0019290">
    <property type="term" value="P:siderophore biosynthetic process"/>
    <property type="evidence" value="ECO:0007669"/>
    <property type="project" value="InterPro"/>
</dbReference>
<dbReference type="Pfam" id="PF04183">
    <property type="entry name" value="IucA_IucC"/>
    <property type="match status" value="2"/>
</dbReference>
<dbReference type="InterPro" id="IPR022770">
    <property type="entry name" value="IucA/IucC-like_C"/>
</dbReference>
<dbReference type="PANTHER" id="PTHR34384">
    <property type="entry name" value="L-2,3-DIAMINOPROPANOATE--CITRATE LIGASE"/>
    <property type="match status" value="1"/>
</dbReference>
<evidence type="ECO:0000256" key="2">
    <source>
        <dbReference type="ARBA" id="ARBA00007832"/>
    </source>
</evidence>
<evidence type="ECO:0000313" key="6">
    <source>
        <dbReference type="Proteomes" id="UP000660339"/>
    </source>
</evidence>
<proteinExistence type="inferred from homology"/>
<protein>
    <submittedName>
        <fullName evidence="5">Iron transporter</fullName>
    </submittedName>
</protein>
<reference evidence="5" key="1">
    <citation type="submission" date="2021-01" db="EMBL/GenBank/DDBJ databases">
        <title>Whole genome shotgun sequence of Catellatospora methionotrophica NBRC 14553.</title>
        <authorList>
            <person name="Komaki H."/>
            <person name="Tamura T."/>
        </authorList>
    </citation>
    <scope>NUCLEOTIDE SEQUENCE</scope>
    <source>
        <strain evidence="5">NBRC 14553</strain>
    </source>
</reference>
<evidence type="ECO:0000256" key="1">
    <source>
        <dbReference type="ARBA" id="ARBA00004924"/>
    </source>
</evidence>
<dbReference type="InterPro" id="IPR007310">
    <property type="entry name" value="Aerobactin_biosyn_IucA/IucC_N"/>
</dbReference>
<comment type="pathway">
    <text evidence="1">Siderophore biosynthesis.</text>
</comment>
<dbReference type="PANTHER" id="PTHR34384:SF5">
    <property type="entry name" value="L-2,3-DIAMINOPROPANOATE--CITRATE LIGASE"/>
    <property type="match status" value="1"/>
</dbReference>
<name>A0A8J3PKX6_9ACTN</name>
<organism evidence="5 6">
    <name type="scientific">Catellatospora methionotrophica</name>
    <dbReference type="NCBI Taxonomy" id="121620"/>
    <lineage>
        <taxon>Bacteria</taxon>
        <taxon>Bacillati</taxon>
        <taxon>Actinomycetota</taxon>
        <taxon>Actinomycetes</taxon>
        <taxon>Micromonosporales</taxon>
        <taxon>Micromonosporaceae</taxon>
        <taxon>Catellatospora</taxon>
    </lineage>
</organism>
<evidence type="ECO:0000259" key="3">
    <source>
        <dbReference type="Pfam" id="PF04183"/>
    </source>
</evidence>
<comment type="similarity">
    <text evidence="2">Belongs to the IucA/IucC family.</text>
</comment>
<evidence type="ECO:0000259" key="4">
    <source>
        <dbReference type="Pfam" id="PF06276"/>
    </source>
</evidence>
<feature type="domain" description="Aerobactin siderophore biosynthesis IucA/IucC N-terminal" evidence="3">
    <location>
        <begin position="201"/>
        <end position="330"/>
    </location>
</feature>
<comment type="caution">
    <text evidence="5">The sequence shown here is derived from an EMBL/GenBank/DDBJ whole genome shotgun (WGS) entry which is preliminary data.</text>
</comment>
<dbReference type="Proteomes" id="UP000660339">
    <property type="component" value="Unassembled WGS sequence"/>
</dbReference>
<dbReference type="InterPro" id="IPR037455">
    <property type="entry name" value="LucA/IucC-like"/>
</dbReference>
<dbReference type="Gene3D" id="6.10.250.3370">
    <property type="match status" value="1"/>
</dbReference>
<dbReference type="Pfam" id="PF06276">
    <property type="entry name" value="FhuF"/>
    <property type="match status" value="1"/>
</dbReference>
<dbReference type="EMBL" id="BONJ01000045">
    <property type="protein sequence ID" value="GIG18911.1"/>
    <property type="molecule type" value="Genomic_DNA"/>
</dbReference>
<dbReference type="AlphaFoldDB" id="A0A8J3PKX6"/>
<feature type="domain" description="Aerobactin siderophore biosynthesis IucA/IucC-like C-terminal" evidence="4">
    <location>
        <begin position="360"/>
        <end position="509"/>
    </location>
</feature>
<feature type="domain" description="Aerobactin siderophore biosynthesis IucA/IucC N-terminal" evidence="3">
    <location>
        <begin position="140"/>
        <end position="190"/>
    </location>
</feature>
<dbReference type="GO" id="GO:0016881">
    <property type="term" value="F:acid-amino acid ligase activity"/>
    <property type="evidence" value="ECO:0007669"/>
    <property type="project" value="UniProtKB-ARBA"/>
</dbReference>
<sequence>MTINSVPSVSGTLPGARAAILARLWGALVREPLPGVVDRQVYGGDVRVTLAGGRRVIGSAALAELFAVPPEGLRIVTDVGAFDDPVELLRALDLPGDSARLTAEVADSVAGLALARANQPYRPGGEPTLTVLAGRADGLARLEQSVVDGHPLHPCCRTRIGMSQAEVLRFAPEHRPTVELEVFTVPAKRWLTTGAGLAPRLPVHPWQREHVLSAYPFLKPDGARIATMPLMSLRTLAAVADPTRHYKTAVGVQMTSAVRIVSPAAVRNGPVVSKLLAVVAADLGLRVWPELAAGAVLDTDGTPLRSLAVVVRRSPKPGPNEVIVPVAALAAPSPADGRPLIREAVLLGYGGHPAGFLADLAALIVPVLLTLLHRGVALEAHGQNLLVTLTHGRPTGLHYRDVGGVRLSPERLRRHGVDAPALHGDLASDDPAQLRAKALGSGLAVALGEPIAVLSREYGIEPQQLWRLVRDRVEQAYDGLPPSAAADARSVLGDPLPLKATTAMRLADDPLDDVWAQLPNPLAA</sequence>
<keyword evidence="6" id="KW-1185">Reference proteome</keyword>
<dbReference type="Gene3D" id="1.10.510.40">
    <property type="match status" value="1"/>
</dbReference>
<accession>A0A8J3PKX6</accession>
<evidence type="ECO:0000313" key="5">
    <source>
        <dbReference type="EMBL" id="GIG18911.1"/>
    </source>
</evidence>
<gene>
    <name evidence="5" type="ORF">Cme02nite_72430</name>
</gene>